<reference evidence="1" key="2">
    <citation type="submission" date="2020-09" db="EMBL/GenBank/DDBJ databases">
        <authorList>
            <person name="Sun Q."/>
            <person name="Zhou Y."/>
        </authorList>
    </citation>
    <scope>NUCLEOTIDE SEQUENCE</scope>
    <source>
        <strain evidence="1">CGMCC 1.12919</strain>
    </source>
</reference>
<keyword evidence="2" id="KW-1185">Reference proteome</keyword>
<comment type="caution">
    <text evidence="1">The sequence shown here is derived from an EMBL/GenBank/DDBJ whole genome shotgun (WGS) entry which is preliminary data.</text>
</comment>
<dbReference type="EMBL" id="BMGG01000005">
    <property type="protein sequence ID" value="GGC70527.1"/>
    <property type="molecule type" value="Genomic_DNA"/>
</dbReference>
<accession>A0A916XGP4</accession>
<organism evidence="1 2">
    <name type="scientific">Chelatococcus reniformis</name>
    <dbReference type="NCBI Taxonomy" id="1494448"/>
    <lineage>
        <taxon>Bacteria</taxon>
        <taxon>Pseudomonadati</taxon>
        <taxon>Pseudomonadota</taxon>
        <taxon>Alphaproteobacteria</taxon>
        <taxon>Hyphomicrobiales</taxon>
        <taxon>Chelatococcaceae</taxon>
        <taxon>Chelatococcus</taxon>
    </lineage>
</organism>
<reference evidence="1" key="1">
    <citation type="journal article" date="2014" name="Int. J. Syst. Evol. Microbiol.">
        <title>Complete genome sequence of Corynebacterium casei LMG S-19264T (=DSM 44701T), isolated from a smear-ripened cheese.</title>
        <authorList>
            <consortium name="US DOE Joint Genome Institute (JGI-PGF)"/>
            <person name="Walter F."/>
            <person name="Albersmeier A."/>
            <person name="Kalinowski J."/>
            <person name="Ruckert C."/>
        </authorList>
    </citation>
    <scope>NUCLEOTIDE SEQUENCE</scope>
    <source>
        <strain evidence="1">CGMCC 1.12919</strain>
    </source>
</reference>
<dbReference type="RefSeq" id="WP_188610106.1">
    <property type="nucleotide sequence ID" value="NZ_BMGG01000005.1"/>
</dbReference>
<protein>
    <submittedName>
        <fullName evidence="1">Uncharacterized protein</fullName>
    </submittedName>
</protein>
<name>A0A916XGP4_9HYPH</name>
<proteinExistence type="predicted"/>
<evidence type="ECO:0000313" key="2">
    <source>
        <dbReference type="Proteomes" id="UP000637002"/>
    </source>
</evidence>
<sequence>MSAVANSVIIVRMSRSLALALRLARPSGPPPEAPGTRMLAADQWGRVYAWPLAAGARERS</sequence>
<gene>
    <name evidence="1" type="ORF">GCM10010994_31330</name>
</gene>
<evidence type="ECO:0000313" key="1">
    <source>
        <dbReference type="EMBL" id="GGC70527.1"/>
    </source>
</evidence>
<dbReference type="AlphaFoldDB" id="A0A916XGP4"/>
<dbReference type="Proteomes" id="UP000637002">
    <property type="component" value="Unassembled WGS sequence"/>
</dbReference>